<dbReference type="Proteomes" id="UP001153076">
    <property type="component" value="Unassembled WGS sequence"/>
</dbReference>
<name>A0A9Q1JTH9_9CARY</name>
<dbReference type="AlphaFoldDB" id="A0A9Q1JTH9"/>
<sequence length="315" mass="35385">MEIAGRPRFLHGRFTKRIPDLLPIILIGKVPPAQLLADEEEVILAVLHLRLLLNGRHVTLLIVKTVPSQIPVLTRCPLDRMNQAECPGGTDLHDHRVERKPYAVIKGRSIDRYTFWGRPIHSGVRLRDHKTIPCRQKDRLFLATAPLSEYDLPKLLNASLKEELVDAPSEEELVDTSSEEELVDTSSEKELVDGPSLVKLLVWSPHLRGGLGFGHSAFLIINHTEGSYVNFPRIRNLFLNTKNARGGGILTTRPRGGDGLKCQHHIGNPFGLPSLILWEDVPYHPTINWSREAEKLWVAAHRLGVGLPLRDIPTQ</sequence>
<reference evidence="1" key="1">
    <citation type="submission" date="2022-04" db="EMBL/GenBank/DDBJ databases">
        <title>Carnegiea gigantea Genome sequencing and assembly v2.</title>
        <authorList>
            <person name="Copetti D."/>
            <person name="Sanderson M.J."/>
            <person name="Burquez A."/>
            <person name="Wojciechowski M.F."/>
        </authorList>
    </citation>
    <scope>NUCLEOTIDE SEQUENCE</scope>
    <source>
        <strain evidence="1">SGP5-SGP5p</strain>
        <tissue evidence="1">Aerial part</tissue>
    </source>
</reference>
<proteinExistence type="predicted"/>
<protein>
    <submittedName>
        <fullName evidence="1">Uncharacterized protein</fullName>
    </submittedName>
</protein>
<comment type="caution">
    <text evidence="1">The sequence shown here is derived from an EMBL/GenBank/DDBJ whole genome shotgun (WGS) entry which is preliminary data.</text>
</comment>
<evidence type="ECO:0000313" key="2">
    <source>
        <dbReference type="Proteomes" id="UP001153076"/>
    </source>
</evidence>
<evidence type="ECO:0000313" key="1">
    <source>
        <dbReference type="EMBL" id="KAJ8430645.1"/>
    </source>
</evidence>
<dbReference type="EMBL" id="JAKOGI010000775">
    <property type="protein sequence ID" value="KAJ8430645.1"/>
    <property type="molecule type" value="Genomic_DNA"/>
</dbReference>
<gene>
    <name evidence="1" type="ORF">Cgig2_025658</name>
</gene>
<keyword evidence="2" id="KW-1185">Reference proteome</keyword>
<accession>A0A9Q1JTH9</accession>
<organism evidence="1 2">
    <name type="scientific">Carnegiea gigantea</name>
    <dbReference type="NCBI Taxonomy" id="171969"/>
    <lineage>
        <taxon>Eukaryota</taxon>
        <taxon>Viridiplantae</taxon>
        <taxon>Streptophyta</taxon>
        <taxon>Embryophyta</taxon>
        <taxon>Tracheophyta</taxon>
        <taxon>Spermatophyta</taxon>
        <taxon>Magnoliopsida</taxon>
        <taxon>eudicotyledons</taxon>
        <taxon>Gunneridae</taxon>
        <taxon>Pentapetalae</taxon>
        <taxon>Caryophyllales</taxon>
        <taxon>Cactineae</taxon>
        <taxon>Cactaceae</taxon>
        <taxon>Cactoideae</taxon>
        <taxon>Echinocereeae</taxon>
        <taxon>Carnegiea</taxon>
    </lineage>
</organism>